<dbReference type="STRING" id="246197.MXAN_3247"/>
<protein>
    <submittedName>
        <fullName evidence="1">Uncharacterized protein</fullName>
    </submittedName>
</protein>
<gene>
    <name evidence="1" type="ordered locus">MXAN_3247</name>
</gene>
<reference evidence="1 2" key="1">
    <citation type="journal article" date="2006" name="Proc. Natl. Acad. Sci. U.S.A.">
        <title>Evolution of sensory complexity recorded in a myxobacterial genome.</title>
        <authorList>
            <person name="Goldman B.S."/>
            <person name="Nierman W.C."/>
            <person name="Kaiser D."/>
            <person name="Slater S.C."/>
            <person name="Durkin A.S."/>
            <person name="Eisen J.A."/>
            <person name="Ronning C.M."/>
            <person name="Barbazuk W.B."/>
            <person name="Blanchard M."/>
            <person name="Field C."/>
            <person name="Halling C."/>
            <person name="Hinkle G."/>
            <person name="Iartchuk O."/>
            <person name="Kim H.S."/>
            <person name="Mackenzie C."/>
            <person name="Madupu R."/>
            <person name="Miller N."/>
            <person name="Shvartsbeyn A."/>
            <person name="Sullivan S.A."/>
            <person name="Vaudin M."/>
            <person name="Wiegand R."/>
            <person name="Kaplan H.B."/>
        </authorList>
    </citation>
    <scope>NUCLEOTIDE SEQUENCE [LARGE SCALE GENOMIC DNA]</scope>
    <source>
        <strain evidence="2">DK1622</strain>
    </source>
</reference>
<proteinExistence type="predicted"/>
<dbReference type="AlphaFoldDB" id="Q1D7C7"/>
<keyword evidence="2" id="KW-1185">Reference proteome</keyword>
<dbReference type="Proteomes" id="UP000002402">
    <property type="component" value="Chromosome"/>
</dbReference>
<dbReference type="EMBL" id="CP000113">
    <property type="protein sequence ID" value="ABF90685.1"/>
    <property type="molecule type" value="Genomic_DNA"/>
</dbReference>
<evidence type="ECO:0000313" key="1">
    <source>
        <dbReference type="EMBL" id="ABF90685.1"/>
    </source>
</evidence>
<dbReference type="KEGG" id="mxa:MXAN_3247"/>
<accession>Q1D7C7</accession>
<name>Q1D7C7_MYXXD</name>
<dbReference type="EnsemblBacteria" id="ABF90685">
    <property type="protein sequence ID" value="ABF90685"/>
    <property type="gene ID" value="MXAN_3247"/>
</dbReference>
<dbReference type="HOGENOM" id="CLU_555291_0_0_7"/>
<sequence length="547" mass="58365">MEHPRPGPRRCPERAAMSASVLSGPWLLVLTLSAANPVPTPSQVKTAPSPPSGGPPMRIQLRLSKAQLVTSEDMDVRIALSNESATPLEFPDPFRHSDQSLTYTVTGPEYPKGHAVNHYTVIEREGTQPLGGVVAPQVRLGSGRVLESVVPLQEWAPIRQPGRYRLTARLQAAGIDTVSAPVEFEVVTGRPDSASAGVMIGGGPYSGVGTVWLQHLEEQTLLMQAVFVDETDEAGRGVSRRTSKVLGTVAPDASDALAPWTNDAPSGEAVSWVLWRQGASILALAPPATITAPFRFDLEAPPERLIRPPLETHAGELFVPIVEAGGRGLRLLRFQSSMDAPKVTPGKEVGRVRLPSVPLSARATLQPGSVGNGISIVLVSEAAGGLEVQHVRATSAGRLSRVASSLLRGLSALPDSEPGVWIDDSGHVHAALVAVSLKNPRQPMLAEVRFRSDGRLVAPPSMTPLPELPMSARAAVARHCHLPHSDRAGEVRWAILLEDGRLMHSGQRGSPSSPKQPVAGPLELIEMLQGTFILTTDPIRGPEFEWL</sequence>
<organism evidence="1 2">
    <name type="scientific">Myxococcus xanthus (strain DK1622)</name>
    <dbReference type="NCBI Taxonomy" id="246197"/>
    <lineage>
        <taxon>Bacteria</taxon>
        <taxon>Pseudomonadati</taxon>
        <taxon>Myxococcota</taxon>
        <taxon>Myxococcia</taxon>
        <taxon>Myxococcales</taxon>
        <taxon>Cystobacterineae</taxon>
        <taxon>Myxococcaceae</taxon>
        <taxon>Myxococcus</taxon>
    </lineage>
</organism>
<evidence type="ECO:0000313" key="2">
    <source>
        <dbReference type="Proteomes" id="UP000002402"/>
    </source>
</evidence>